<dbReference type="SUPFAM" id="SSF63380">
    <property type="entry name" value="Riboflavin synthase domain-like"/>
    <property type="match status" value="1"/>
</dbReference>
<feature type="transmembrane region" description="Helical" evidence="7">
    <location>
        <begin position="51"/>
        <end position="76"/>
    </location>
</feature>
<evidence type="ECO:0000256" key="1">
    <source>
        <dbReference type="ARBA" id="ARBA00004141"/>
    </source>
</evidence>
<evidence type="ECO:0000256" key="4">
    <source>
        <dbReference type="ARBA" id="ARBA00023002"/>
    </source>
</evidence>
<feature type="transmembrane region" description="Helical" evidence="7">
    <location>
        <begin position="596"/>
        <end position="621"/>
    </location>
</feature>
<dbReference type="Pfam" id="PF08030">
    <property type="entry name" value="NAD_binding_6"/>
    <property type="match status" value="1"/>
</dbReference>
<feature type="transmembrane region" description="Helical" evidence="7">
    <location>
        <begin position="236"/>
        <end position="257"/>
    </location>
</feature>
<protein>
    <recommendedName>
        <fullName evidence="8">FAD-binding FR-type domain-containing protein</fullName>
    </recommendedName>
</protein>
<feature type="transmembrane region" description="Helical" evidence="7">
    <location>
        <begin position="12"/>
        <end position="30"/>
    </location>
</feature>
<dbReference type="GO" id="GO:0005886">
    <property type="term" value="C:plasma membrane"/>
    <property type="evidence" value="ECO:0007669"/>
    <property type="project" value="TreeGrafter"/>
</dbReference>
<dbReference type="PROSITE" id="PS51384">
    <property type="entry name" value="FAD_FR"/>
    <property type="match status" value="1"/>
</dbReference>
<sequence>MAASTRGASLALQVFLYLTCTWWYLFWILLPTHSGKAWLNTITSHTKWKFLGARGSVIFFQTLPICIIALLTYIVLELRKRSLRTQSGASEKPKVNVWTLPILLKSPLGMLTLADVVFIFVNLFVVVFYFTKSMVDKREIDEMIMFPGIPPKWALKLEAAAKHFGISAVIPFSLLWFPVSRGSPILRLTGVPFERAAKYHIWLGTLTLWLLAMHGTSYIVFFSFGLHQPKIILHWYPHDVAVLPGWIALGAGLLMFVTALERVRRKSFDIFFTVHHLYLVFLVFFVFHVAVVHFYVAPVLLFFLDRFFRMVQSRRKVDVLSARILPSGAMELKFAKPSSLNYYSLSFLYVLFPSVSRFEWHPFSVASSPMDDTNQISIYIKPLGGYTKNLHSVLLNSNKSKEAGTLVCPFSFKLALEGPYGDESSFYLKYKSLVLVAGGIGITPFLAILRDILHRHRRKQQDVPCNIQLIYCVRNPKEMSILDTLNLHELCPNYADSLNIVFHPFVTSKIKPQNYDADGRVEINSASYEDFSYVHMNEPVIEVLGKPVSEAEPMSVVHATGQSRWVASTVFATMIGFFVLWGIFSVTVMDDSFPNYGIALLFLACVFLAVVVFGGGVMFLWSMSIKSLYKRHNKVILKASLPSSPAIEMTANAQATGSDTQGASPWLGNITLGRRPDWKDMFEQIAKQYAGQNVGVLVSGGSKMAEDVARECKQHSLAKNSNVVLHFHSRIRRNAYVDERAAFGPRVNAFGGALLCTSAFGASASRLGQRLWVKRLRTVCLRRNGNPTAKAPSGGQERSTESTRPVDCGQRLWLKRLQRCTYVDRRLQGYAFGAAGRCLRRKMYAFGGAGKDRVESWPEAKASAAAPPPPCFRRYAFGAARTGLRRRTKDEIEFNFERVSPHNGGA</sequence>
<dbReference type="Pfam" id="PF01794">
    <property type="entry name" value="Ferric_reduct"/>
    <property type="match status" value="1"/>
</dbReference>
<dbReference type="SFLD" id="SFLDS00052">
    <property type="entry name" value="Ferric_Reductase_Domain"/>
    <property type="match status" value="1"/>
</dbReference>
<name>A0A176VUE2_MARPO</name>
<evidence type="ECO:0000256" key="2">
    <source>
        <dbReference type="ARBA" id="ARBA00022692"/>
    </source>
</evidence>
<dbReference type="InterPro" id="IPR039261">
    <property type="entry name" value="FNR_nucleotide-bd"/>
</dbReference>
<dbReference type="SUPFAM" id="SSF52343">
    <property type="entry name" value="Ferredoxin reductase-like, C-terminal NADP-linked domain"/>
    <property type="match status" value="1"/>
</dbReference>
<feature type="region of interest" description="Disordered" evidence="6">
    <location>
        <begin position="784"/>
        <end position="803"/>
    </location>
</feature>
<organism evidence="9 10">
    <name type="scientific">Marchantia polymorpha subsp. ruderalis</name>
    <dbReference type="NCBI Taxonomy" id="1480154"/>
    <lineage>
        <taxon>Eukaryota</taxon>
        <taxon>Viridiplantae</taxon>
        <taxon>Streptophyta</taxon>
        <taxon>Embryophyta</taxon>
        <taxon>Marchantiophyta</taxon>
        <taxon>Marchantiopsida</taxon>
        <taxon>Marchantiidae</taxon>
        <taxon>Marchantiales</taxon>
        <taxon>Marchantiaceae</taxon>
        <taxon>Marchantia</taxon>
    </lineage>
</organism>
<keyword evidence="5 7" id="KW-0472">Membrane</keyword>
<accession>A0A176VUE2</accession>
<dbReference type="PANTHER" id="PTHR11972">
    <property type="entry name" value="NADPH OXIDASE"/>
    <property type="match status" value="1"/>
</dbReference>
<dbReference type="InterPro" id="IPR013130">
    <property type="entry name" value="Fe3_Rdtase_TM_dom"/>
</dbReference>
<feature type="transmembrane region" description="Helical" evidence="7">
    <location>
        <begin position="199"/>
        <end position="224"/>
    </location>
</feature>
<dbReference type="InterPro" id="IPR017927">
    <property type="entry name" value="FAD-bd_FR_type"/>
</dbReference>
<dbReference type="Pfam" id="PF08022">
    <property type="entry name" value="FAD_binding_8"/>
    <property type="match status" value="1"/>
</dbReference>
<evidence type="ECO:0000256" key="3">
    <source>
        <dbReference type="ARBA" id="ARBA00022989"/>
    </source>
</evidence>
<comment type="caution">
    <text evidence="9">The sequence shown here is derived from an EMBL/GenBank/DDBJ whole genome shotgun (WGS) entry which is preliminary data.</text>
</comment>
<evidence type="ECO:0000256" key="5">
    <source>
        <dbReference type="ARBA" id="ARBA00023136"/>
    </source>
</evidence>
<keyword evidence="3 7" id="KW-1133">Transmembrane helix</keyword>
<dbReference type="CDD" id="cd06186">
    <property type="entry name" value="NOX_Duox_like_FAD_NADP"/>
    <property type="match status" value="1"/>
</dbReference>
<dbReference type="PANTHER" id="PTHR11972:SF194">
    <property type="entry name" value="FAD-BINDING FR-TYPE DOMAIN-CONTAINING PROTEIN"/>
    <property type="match status" value="1"/>
</dbReference>
<dbReference type="InterPro" id="IPR017938">
    <property type="entry name" value="Riboflavin_synthase-like_b-brl"/>
</dbReference>
<keyword evidence="4" id="KW-0560">Oxidoreductase</keyword>
<feature type="transmembrane region" description="Helical" evidence="7">
    <location>
        <begin position="277"/>
        <end position="304"/>
    </location>
</feature>
<dbReference type="SFLD" id="SFLDG01168">
    <property type="entry name" value="Ferric_reductase_subgroup_(FRE"/>
    <property type="match status" value="1"/>
</dbReference>
<reference evidence="9" key="1">
    <citation type="submission" date="2016-03" db="EMBL/GenBank/DDBJ databases">
        <title>Mechanisms controlling the formation of the plant cell surface in tip-growing cells are functionally conserved among land plants.</title>
        <authorList>
            <person name="Honkanen S."/>
            <person name="Jones V.A."/>
            <person name="Morieri G."/>
            <person name="Champion C."/>
            <person name="Hetherington A.J."/>
            <person name="Kelly S."/>
            <person name="Saint-Marcoux D."/>
            <person name="Proust H."/>
            <person name="Prescott H."/>
            <person name="Dolan L."/>
        </authorList>
    </citation>
    <scope>NUCLEOTIDE SEQUENCE [LARGE SCALE GENOMIC DNA]</scope>
    <source>
        <tissue evidence="9">Whole gametophyte</tissue>
    </source>
</reference>
<evidence type="ECO:0000256" key="6">
    <source>
        <dbReference type="SAM" id="MobiDB-lite"/>
    </source>
</evidence>
<keyword evidence="10" id="KW-1185">Reference proteome</keyword>
<keyword evidence="2 7" id="KW-0812">Transmembrane</keyword>
<feature type="domain" description="FAD-binding FR-type" evidence="8">
    <location>
        <begin position="312"/>
        <end position="426"/>
    </location>
</feature>
<evidence type="ECO:0000256" key="7">
    <source>
        <dbReference type="SAM" id="Phobius"/>
    </source>
</evidence>
<gene>
    <name evidence="9" type="ORF">AXG93_285s1550</name>
</gene>
<dbReference type="EMBL" id="LVLJ01002837">
    <property type="protein sequence ID" value="OAE23496.1"/>
    <property type="molecule type" value="Genomic_DNA"/>
</dbReference>
<dbReference type="AlphaFoldDB" id="A0A176VUE2"/>
<comment type="subcellular location">
    <subcellularLocation>
        <location evidence="1">Membrane</location>
        <topology evidence="1">Multi-pass membrane protein</topology>
    </subcellularLocation>
</comment>
<dbReference type="InterPro" id="IPR013121">
    <property type="entry name" value="Fe_red_NAD-bd_6"/>
</dbReference>
<proteinExistence type="predicted"/>
<evidence type="ECO:0000259" key="8">
    <source>
        <dbReference type="PROSITE" id="PS51384"/>
    </source>
</evidence>
<feature type="transmembrane region" description="Helical" evidence="7">
    <location>
        <begin position="565"/>
        <end position="584"/>
    </location>
</feature>
<dbReference type="InterPro" id="IPR050369">
    <property type="entry name" value="RBOH/FRE"/>
</dbReference>
<evidence type="ECO:0000313" key="9">
    <source>
        <dbReference type="EMBL" id="OAE23496.1"/>
    </source>
</evidence>
<dbReference type="GO" id="GO:0016491">
    <property type="term" value="F:oxidoreductase activity"/>
    <property type="evidence" value="ECO:0007669"/>
    <property type="project" value="UniProtKB-KW"/>
</dbReference>
<dbReference type="InterPro" id="IPR013112">
    <property type="entry name" value="FAD-bd_8"/>
</dbReference>
<feature type="transmembrane region" description="Helical" evidence="7">
    <location>
        <begin position="430"/>
        <end position="449"/>
    </location>
</feature>
<dbReference type="Proteomes" id="UP000077202">
    <property type="component" value="Unassembled WGS sequence"/>
</dbReference>
<evidence type="ECO:0000313" key="10">
    <source>
        <dbReference type="Proteomes" id="UP000077202"/>
    </source>
</evidence>
<feature type="transmembrane region" description="Helical" evidence="7">
    <location>
        <begin position="108"/>
        <end position="130"/>
    </location>
</feature>
<dbReference type="Gene3D" id="3.40.50.80">
    <property type="entry name" value="Nucleotide-binding domain of ferredoxin-NADP reductase (FNR) module"/>
    <property type="match status" value="2"/>
</dbReference>